<keyword evidence="8" id="KW-1133">Transmembrane helix</keyword>
<organism evidence="11 12">
    <name type="scientific">Parabacteroides faecis</name>
    <dbReference type="NCBI Taxonomy" id="1217282"/>
    <lineage>
        <taxon>Bacteria</taxon>
        <taxon>Pseudomonadati</taxon>
        <taxon>Bacteroidota</taxon>
        <taxon>Bacteroidia</taxon>
        <taxon>Bacteroidales</taxon>
        <taxon>Tannerellaceae</taxon>
        <taxon>Parabacteroides</taxon>
    </lineage>
</organism>
<keyword evidence="5" id="KW-0997">Cell inner membrane</keyword>
<evidence type="ECO:0000259" key="10">
    <source>
        <dbReference type="PROSITE" id="PS52015"/>
    </source>
</evidence>
<dbReference type="InterPro" id="IPR006260">
    <property type="entry name" value="TonB/TolA_C"/>
</dbReference>
<feature type="domain" description="TonB C-terminal" evidence="10">
    <location>
        <begin position="375"/>
        <end position="472"/>
    </location>
</feature>
<evidence type="ECO:0000256" key="6">
    <source>
        <dbReference type="ARBA" id="ARBA00022692"/>
    </source>
</evidence>
<dbReference type="PANTHER" id="PTHR33446:SF2">
    <property type="entry name" value="PROTEIN TONB"/>
    <property type="match status" value="1"/>
</dbReference>
<keyword evidence="3" id="KW-0813">Transport</keyword>
<evidence type="ECO:0000256" key="4">
    <source>
        <dbReference type="ARBA" id="ARBA00022475"/>
    </source>
</evidence>
<dbReference type="PANTHER" id="PTHR33446">
    <property type="entry name" value="PROTEIN TONB-RELATED"/>
    <property type="match status" value="1"/>
</dbReference>
<comment type="similarity">
    <text evidence="2">Belongs to the TonB family.</text>
</comment>
<gene>
    <name evidence="11" type="ORF">GGQ57_003971</name>
</gene>
<protein>
    <submittedName>
        <fullName evidence="11">TonB family protein</fullName>
    </submittedName>
</protein>
<dbReference type="RefSeq" id="WP_183671858.1">
    <property type="nucleotide sequence ID" value="NZ_BMPB01000011.1"/>
</dbReference>
<evidence type="ECO:0000256" key="7">
    <source>
        <dbReference type="ARBA" id="ARBA00022927"/>
    </source>
</evidence>
<proteinExistence type="inferred from homology"/>
<sequence>MENYYLSLVYLCCAWLVSSCNVSTSRKQTDLMTKDSICETPAHNMSAREIPAQEVPMRLLEKLAELYGDEPPGFTGFSVTNKNCPDFICGVYVNESNRLVVQIKGDSIVARKRLEDVLDSKDFLIETDAIYTQKELIALKEQLLDRQITLGDLPLLRNVSYTKMRTHDIEICLIVNTPEEQKKFREQVMDSPAFCFTGPEIPDGNTVVGVSDTMGIVLRPEYPVYSAATKEIRFILYNSSRHMVHCDRYYFITSEDEEGVWHQLSGNHYAFLDVANGVGSGEYTEFSAGLNLDMHKNRAGRYRFFFHVIPGDVGFATKVLMMAEFRLSDDKEELNRITKNPMPESFLGGLSEQEFSKQEKHMLETTVFTVVEQMPEFSEGGQKALLAFIADNIPENITGEGRATVSFTVEKDGSLSDIRVIRSSSYKELDDEAIRIIRKMPKWIPGKHRGKTVRVKYTIPVTFRKKQESNNQ</sequence>
<keyword evidence="6" id="KW-0812">Transmembrane</keyword>
<keyword evidence="9" id="KW-0472">Membrane</keyword>
<name>A0ABR6KRB1_9BACT</name>
<evidence type="ECO:0000256" key="2">
    <source>
        <dbReference type="ARBA" id="ARBA00006555"/>
    </source>
</evidence>
<evidence type="ECO:0000256" key="1">
    <source>
        <dbReference type="ARBA" id="ARBA00004383"/>
    </source>
</evidence>
<dbReference type="Proteomes" id="UP000533637">
    <property type="component" value="Unassembled WGS sequence"/>
</dbReference>
<dbReference type="PROSITE" id="PS52015">
    <property type="entry name" value="TONB_CTD"/>
    <property type="match status" value="1"/>
</dbReference>
<evidence type="ECO:0000256" key="9">
    <source>
        <dbReference type="ARBA" id="ARBA00023136"/>
    </source>
</evidence>
<comment type="subcellular location">
    <subcellularLocation>
        <location evidence="1">Cell inner membrane</location>
        <topology evidence="1">Single-pass membrane protein</topology>
        <orientation evidence="1">Periplasmic side</orientation>
    </subcellularLocation>
</comment>
<dbReference type="SUPFAM" id="SSF74653">
    <property type="entry name" value="TolA/TonB C-terminal domain"/>
    <property type="match status" value="1"/>
</dbReference>
<keyword evidence="7" id="KW-0653">Protein transport</keyword>
<dbReference type="Gene3D" id="3.30.1150.10">
    <property type="match status" value="1"/>
</dbReference>
<evidence type="ECO:0000313" key="11">
    <source>
        <dbReference type="EMBL" id="MBB4624047.1"/>
    </source>
</evidence>
<reference evidence="11 12" key="1">
    <citation type="submission" date="2020-08" db="EMBL/GenBank/DDBJ databases">
        <title>Genomic Encyclopedia of Type Strains, Phase IV (KMG-IV): sequencing the most valuable type-strain genomes for metagenomic binning, comparative biology and taxonomic classification.</title>
        <authorList>
            <person name="Goeker M."/>
        </authorList>
    </citation>
    <scope>NUCLEOTIDE SEQUENCE [LARGE SCALE GENOMIC DNA]</scope>
    <source>
        <strain evidence="11 12">DSM 102983</strain>
    </source>
</reference>
<dbReference type="NCBIfam" id="TIGR01352">
    <property type="entry name" value="tonB_Cterm"/>
    <property type="match status" value="1"/>
</dbReference>
<evidence type="ECO:0000313" key="12">
    <source>
        <dbReference type="Proteomes" id="UP000533637"/>
    </source>
</evidence>
<evidence type="ECO:0000256" key="5">
    <source>
        <dbReference type="ARBA" id="ARBA00022519"/>
    </source>
</evidence>
<dbReference type="Pfam" id="PF03544">
    <property type="entry name" value="TonB_C"/>
    <property type="match status" value="1"/>
</dbReference>
<evidence type="ECO:0000256" key="3">
    <source>
        <dbReference type="ARBA" id="ARBA00022448"/>
    </source>
</evidence>
<keyword evidence="12" id="KW-1185">Reference proteome</keyword>
<accession>A0ABR6KRB1</accession>
<keyword evidence="4" id="KW-1003">Cell membrane</keyword>
<dbReference type="EMBL" id="JACHOC010000008">
    <property type="protein sequence ID" value="MBB4624047.1"/>
    <property type="molecule type" value="Genomic_DNA"/>
</dbReference>
<evidence type="ECO:0000256" key="8">
    <source>
        <dbReference type="ARBA" id="ARBA00022989"/>
    </source>
</evidence>
<comment type="caution">
    <text evidence="11">The sequence shown here is derived from an EMBL/GenBank/DDBJ whole genome shotgun (WGS) entry which is preliminary data.</text>
</comment>
<dbReference type="InterPro" id="IPR037682">
    <property type="entry name" value="TonB_C"/>
</dbReference>
<dbReference type="InterPro" id="IPR051045">
    <property type="entry name" value="TonB-dependent_transducer"/>
</dbReference>